<evidence type="ECO:0000313" key="2">
    <source>
        <dbReference type="EMBL" id="MDP9926122.1"/>
    </source>
</evidence>
<sequence>MLPSIHHRRYEVLRKHLRGTRRTAGLTQAELGARMKLDQSYISKVERGERYVDVLLYLDWCRACKMPPEALLADLVRSGA</sequence>
<dbReference type="SUPFAM" id="SSF47413">
    <property type="entry name" value="lambda repressor-like DNA-binding domains"/>
    <property type="match status" value="1"/>
</dbReference>
<dbReference type="InterPro" id="IPR001387">
    <property type="entry name" value="Cro/C1-type_HTH"/>
</dbReference>
<comment type="caution">
    <text evidence="2">The sequence shown here is derived from an EMBL/GenBank/DDBJ whole genome shotgun (WGS) entry which is preliminary data.</text>
</comment>
<dbReference type="Gene3D" id="1.10.260.40">
    <property type="entry name" value="lambda repressor-like DNA-binding domains"/>
    <property type="match status" value="1"/>
</dbReference>
<gene>
    <name evidence="2" type="ORF">J2W25_005169</name>
</gene>
<protein>
    <submittedName>
        <fullName evidence="2">Transcriptional regulator with XRE-family HTH domain</fullName>
    </submittedName>
</protein>
<dbReference type="Pfam" id="PF13560">
    <property type="entry name" value="HTH_31"/>
    <property type="match status" value="1"/>
</dbReference>
<accession>A0AAW8E2T4</accession>
<proteinExistence type="predicted"/>
<dbReference type="Proteomes" id="UP001244295">
    <property type="component" value="Unassembled WGS sequence"/>
</dbReference>
<organism evidence="2 3">
    <name type="scientific">Variovorax boronicumulans</name>
    <dbReference type="NCBI Taxonomy" id="436515"/>
    <lineage>
        <taxon>Bacteria</taxon>
        <taxon>Pseudomonadati</taxon>
        <taxon>Pseudomonadota</taxon>
        <taxon>Betaproteobacteria</taxon>
        <taxon>Burkholderiales</taxon>
        <taxon>Comamonadaceae</taxon>
        <taxon>Variovorax</taxon>
    </lineage>
</organism>
<name>A0AAW8E2T4_9BURK</name>
<dbReference type="PROSITE" id="PS50943">
    <property type="entry name" value="HTH_CROC1"/>
    <property type="match status" value="1"/>
</dbReference>
<dbReference type="RefSeq" id="WP_307637969.1">
    <property type="nucleotide sequence ID" value="NZ_JAUSRR010000010.1"/>
</dbReference>
<dbReference type="SMART" id="SM00530">
    <property type="entry name" value="HTH_XRE"/>
    <property type="match status" value="1"/>
</dbReference>
<evidence type="ECO:0000313" key="3">
    <source>
        <dbReference type="Proteomes" id="UP001244295"/>
    </source>
</evidence>
<dbReference type="GO" id="GO:0003677">
    <property type="term" value="F:DNA binding"/>
    <property type="evidence" value="ECO:0007669"/>
    <property type="project" value="InterPro"/>
</dbReference>
<feature type="domain" description="HTH cro/C1-type" evidence="1">
    <location>
        <begin position="17"/>
        <end position="71"/>
    </location>
</feature>
<reference evidence="2" key="1">
    <citation type="submission" date="2023-07" db="EMBL/GenBank/DDBJ databases">
        <title>Sorghum-associated microbial communities from plants grown in Nebraska, USA.</title>
        <authorList>
            <person name="Schachtman D."/>
        </authorList>
    </citation>
    <scope>NUCLEOTIDE SEQUENCE</scope>
    <source>
        <strain evidence="2">DS2795</strain>
    </source>
</reference>
<dbReference type="InterPro" id="IPR010982">
    <property type="entry name" value="Lambda_DNA-bd_dom_sf"/>
</dbReference>
<dbReference type="EMBL" id="JAUSRR010000010">
    <property type="protein sequence ID" value="MDP9926122.1"/>
    <property type="molecule type" value="Genomic_DNA"/>
</dbReference>
<dbReference type="CDD" id="cd00093">
    <property type="entry name" value="HTH_XRE"/>
    <property type="match status" value="1"/>
</dbReference>
<dbReference type="AlphaFoldDB" id="A0AAW8E2T4"/>
<evidence type="ECO:0000259" key="1">
    <source>
        <dbReference type="PROSITE" id="PS50943"/>
    </source>
</evidence>